<feature type="compositionally biased region" description="Polar residues" evidence="11">
    <location>
        <begin position="525"/>
        <end position="538"/>
    </location>
</feature>
<protein>
    <submittedName>
        <fullName evidence="13">E2F8 protein</fullName>
    </submittedName>
</protein>
<evidence type="ECO:0000313" key="13">
    <source>
        <dbReference type="EMBL" id="CAH1250013.1"/>
    </source>
</evidence>
<feature type="compositionally biased region" description="Low complexity" evidence="11">
    <location>
        <begin position="948"/>
        <end position="959"/>
    </location>
</feature>
<evidence type="ECO:0000256" key="7">
    <source>
        <dbReference type="ARBA" id="ARBA00023163"/>
    </source>
</evidence>
<name>A0A8K0EFT4_BRALA</name>
<feature type="compositionally biased region" description="Polar residues" evidence="11">
    <location>
        <begin position="886"/>
        <end position="899"/>
    </location>
</feature>
<dbReference type="FunFam" id="1.10.10.10:FF:000073">
    <property type="entry name" value="E2F transcription factor 8"/>
    <property type="match status" value="1"/>
</dbReference>
<dbReference type="SUPFAM" id="SSF46785">
    <property type="entry name" value="Winged helix' DNA-binding domain"/>
    <property type="match status" value="2"/>
</dbReference>
<dbReference type="Gene3D" id="1.10.10.10">
    <property type="entry name" value="Winged helix-like DNA-binding domain superfamily/Winged helix DNA-binding domain"/>
    <property type="match status" value="2"/>
</dbReference>
<dbReference type="PANTHER" id="PTHR12081">
    <property type="entry name" value="TRANSCRIPTION FACTOR E2F"/>
    <property type="match status" value="1"/>
</dbReference>
<dbReference type="GO" id="GO:0000978">
    <property type="term" value="F:RNA polymerase II cis-regulatory region sequence-specific DNA binding"/>
    <property type="evidence" value="ECO:0007669"/>
    <property type="project" value="InterPro"/>
</dbReference>
<evidence type="ECO:0000256" key="3">
    <source>
        <dbReference type="ARBA" id="ARBA00022491"/>
    </source>
</evidence>
<keyword evidence="7 10" id="KW-0804">Transcription</keyword>
<feature type="compositionally biased region" description="Polar residues" evidence="11">
    <location>
        <begin position="29"/>
        <end position="38"/>
    </location>
</feature>
<evidence type="ECO:0000256" key="2">
    <source>
        <dbReference type="ARBA" id="ARBA00010940"/>
    </source>
</evidence>
<dbReference type="GO" id="GO:0045892">
    <property type="term" value="P:negative regulation of DNA-templated transcription"/>
    <property type="evidence" value="ECO:0007669"/>
    <property type="project" value="UniProtKB-ARBA"/>
</dbReference>
<dbReference type="EMBL" id="OV696703">
    <property type="protein sequence ID" value="CAH1250013.1"/>
    <property type="molecule type" value="Genomic_DNA"/>
</dbReference>
<keyword evidence="14" id="KW-1185">Reference proteome</keyword>
<comment type="subcellular location">
    <subcellularLocation>
        <location evidence="1 10">Nucleus</location>
    </subcellularLocation>
</comment>
<keyword evidence="3" id="KW-0678">Repressor</keyword>
<keyword evidence="4 10" id="KW-0805">Transcription regulation</keyword>
<feature type="compositionally biased region" description="Basic and acidic residues" evidence="11">
    <location>
        <begin position="184"/>
        <end position="201"/>
    </location>
</feature>
<feature type="compositionally biased region" description="Low complexity" evidence="11">
    <location>
        <begin position="1127"/>
        <end position="1147"/>
    </location>
</feature>
<dbReference type="GO" id="GO:0090575">
    <property type="term" value="C:RNA polymerase II transcription regulator complex"/>
    <property type="evidence" value="ECO:0007669"/>
    <property type="project" value="TreeGrafter"/>
</dbReference>
<dbReference type="InterPro" id="IPR015633">
    <property type="entry name" value="E2F"/>
</dbReference>
<keyword evidence="5 10" id="KW-0238">DNA-binding</keyword>
<feature type="compositionally biased region" description="Basic and acidic residues" evidence="11">
    <location>
        <begin position="900"/>
        <end position="923"/>
    </location>
</feature>
<organism evidence="13 14">
    <name type="scientific">Branchiostoma lanceolatum</name>
    <name type="common">Common lancelet</name>
    <name type="synonym">Amphioxus lanceolatum</name>
    <dbReference type="NCBI Taxonomy" id="7740"/>
    <lineage>
        <taxon>Eukaryota</taxon>
        <taxon>Metazoa</taxon>
        <taxon>Chordata</taxon>
        <taxon>Cephalochordata</taxon>
        <taxon>Leptocardii</taxon>
        <taxon>Amphioxiformes</taxon>
        <taxon>Branchiostomatidae</taxon>
        <taxon>Branchiostoma</taxon>
    </lineage>
</organism>
<feature type="compositionally biased region" description="Polar residues" evidence="11">
    <location>
        <begin position="979"/>
        <end position="991"/>
    </location>
</feature>
<sequence length="1333" mass="143898">MAEEYQCSLVPEGFRNVQNSDTESESEHQSSVLPFTNLSQDKSDSKDDSGFYESGTLSGSSIGHHDQLSTATICEPTEATANSGTEFKKPKPTPKKAASLPTLANLPIDAASASENGVPVTPTKPADSHEPGTPLTPTANLKLLMSAISPDIRTREQQMKSTTNLQSLFSALSPDMKSQELEMKKKELFPRKPRKGTEKDASSQTSSQDDDDMEIDEGEKPVSRKDKSLGLLCQRFLSKFPDDPEPGAAREICLDEVAKDLGVERRRIYDIVNVLESVQVVSRLAKNRYNWHGRTLLNNTLSRLKVQGLEMKYDEMMEQVKQQEEEDEFEPRSKKAPLHVNKDMNMPNRTGYRFDASSILKAGATAIAMSRRDKSLGAMSQKFIMLFLASNVKDISLETAAKVLIGEGGPCADENSKFKTKIRRLYDIANVLTSLELIKKVLVQEDRGKKPAFTWIGPDPDIETFRMEENAKSAQPAVMSQGTMFGTTAVHNTQDLSVRVLAPSGTDNPRGLTRHASFQVPAGTAANTEQKPFSSAPSSPVKEPPQQFRMTERMQQLMAICRLEQEVNQREEDRQRSLKRQLLECQQKAEPLAKVPRGDGEQPAEITVIKKEVPRLIPMSSLHPIPQSAQAAMVTQCTKVYRPILPANKLRLAAAPSAAAQTGNTVTSAADAGHTLILQPVQNCPRGTAARIVLSPSKSANQTVTMSTTGQPLTTSMSLSNLLSTMAQSNAAKVSVQLKPNCIPQNGAATAFNGQVSRTPHLQESKEGVPKQETMANNTFTLLQSANSAFTATARYLNVGSQGLGASAVPSSIVVTLPDGVVNNQLVTSTAGPVPARRSGRPVQPKRLGDEFEYIPVVKRRRVEESNGGSQQDGKEGTAEEAVICQSENSSQGASPSCSDSDKENASPSERLDKELEKAHDQKQQGLLTNHKPSPHRALHLSPEFQNSSPPAKSTTSPANISSDMDLAVPIESEEEQQRTNQDGETNSQHPSRVDQRESQNSALPQPFAQSWPADQQVFDRKDVATSDVPQAAMFPPDLLTTKVIPVIASPYQQVFLNRSASSSPVGFFSRPVSFSDLEHVYSPTGQVLPIPTSFPSSPSLLHTSGGSPPQLAMFAPTLQQAASLVTPQTSPLHHTSPPHTSPNQSPLVFPSAIVPSIAPGGSPTALPVAITTVPSTFSFTFQQLRGMGITTQPLHIALNPPSNLPINQVVGGNTTTCTSSQSERSTIPLVSVSQVANGNTSPGNSHVTSSVLPAPLVLGQGSSLPPEFDPLIKTPTANTMNNKDSTFFHNTPLVIPAQTGVFSSPTANQSTGHFGTAQRKLSLPHEPYAESS</sequence>
<feature type="region of interest" description="Disordered" evidence="11">
    <location>
        <begin position="184"/>
        <end position="224"/>
    </location>
</feature>
<dbReference type="InterPro" id="IPR036390">
    <property type="entry name" value="WH_DNA-bd_sf"/>
</dbReference>
<evidence type="ECO:0000256" key="9">
    <source>
        <dbReference type="ARBA" id="ARBA00023306"/>
    </source>
</evidence>
<keyword evidence="8 10" id="KW-0539">Nucleus</keyword>
<dbReference type="OrthoDB" id="5318at2759"/>
<dbReference type="InterPro" id="IPR003316">
    <property type="entry name" value="E2F_WHTH_DNA-bd_dom"/>
</dbReference>
<feature type="compositionally biased region" description="Polar residues" evidence="11">
    <location>
        <begin position="1305"/>
        <end position="1314"/>
    </location>
</feature>
<keyword evidence="9" id="KW-0131">Cell cycle</keyword>
<evidence type="ECO:0000256" key="6">
    <source>
        <dbReference type="ARBA" id="ARBA00023159"/>
    </source>
</evidence>
<feature type="region of interest" description="Disordered" evidence="11">
    <location>
        <begin position="1126"/>
        <end position="1147"/>
    </location>
</feature>
<dbReference type="SMART" id="SM01372">
    <property type="entry name" value="E2F_TDP"/>
    <property type="match status" value="2"/>
</dbReference>
<dbReference type="Proteomes" id="UP000838412">
    <property type="component" value="Chromosome 18"/>
</dbReference>
<feature type="domain" description="E2F/DP family winged-helix DNA-binding" evidence="12">
    <location>
        <begin position="371"/>
        <end position="457"/>
    </location>
</feature>
<feature type="region of interest" description="Disordered" evidence="11">
    <location>
        <begin position="886"/>
        <end position="1007"/>
    </location>
</feature>
<dbReference type="InterPro" id="IPR036388">
    <property type="entry name" value="WH-like_DNA-bd_sf"/>
</dbReference>
<dbReference type="PANTHER" id="PTHR12081:SF18">
    <property type="entry name" value="TRANSCRIPTION FACTOR E2F2-RELATED"/>
    <property type="match status" value="1"/>
</dbReference>
<feature type="region of interest" description="Disordered" evidence="11">
    <location>
        <begin position="1"/>
        <end position="139"/>
    </location>
</feature>
<evidence type="ECO:0000256" key="10">
    <source>
        <dbReference type="RuleBase" id="RU003796"/>
    </source>
</evidence>
<accession>A0A8K0EFT4</accession>
<gene>
    <name evidence="13" type="primary">E2F8</name>
    <name evidence="13" type="ORF">BLAG_LOCUS10912</name>
</gene>
<evidence type="ECO:0000256" key="1">
    <source>
        <dbReference type="ARBA" id="ARBA00004123"/>
    </source>
</evidence>
<evidence type="ECO:0000256" key="11">
    <source>
        <dbReference type="SAM" id="MobiDB-lite"/>
    </source>
</evidence>
<dbReference type="FunFam" id="1.10.10.10:FF:000100">
    <property type="entry name" value="E2F transcription factor 8"/>
    <property type="match status" value="1"/>
</dbReference>
<feature type="region of interest" description="Disordered" evidence="11">
    <location>
        <begin position="525"/>
        <end position="546"/>
    </location>
</feature>
<feature type="compositionally biased region" description="Acidic residues" evidence="11">
    <location>
        <begin position="208"/>
        <end position="217"/>
    </location>
</feature>
<evidence type="ECO:0000256" key="5">
    <source>
        <dbReference type="ARBA" id="ARBA00023125"/>
    </source>
</evidence>
<dbReference type="Pfam" id="PF02319">
    <property type="entry name" value="WHD_E2F_TDP"/>
    <property type="match status" value="2"/>
</dbReference>
<evidence type="ECO:0000256" key="8">
    <source>
        <dbReference type="ARBA" id="ARBA00023242"/>
    </source>
</evidence>
<evidence type="ECO:0000313" key="14">
    <source>
        <dbReference type="Proteomes" id="UP000838412"/>
    </source>
</evidence>
<reference evidence="13" key="1">
    <citation type="submission" date="2022-01" db="EMBL/GenBank/DDBJ databases">
        <authorList>
            <person name="Braso-Vives M."/>
        </authorList>
    </citation>
    <scope>NUCLEOTIDE SEQUENCE</scope>
</reference>
<comment type="similarity">
    <text evidence="2 10">Belongs to the E2F/DP family.</text>
</comment>
<evidence type="ECO:0000256" key="4">
    <source>
        <dbReference type="ARBA" id="ARBA00023015"/>
    </source>
</evidence>
<feature type="domain" description="E2F/DP family winged-helix DNA-binding" evidence="12">
    <location>
        <begin position="224"/>
        <end position="293"/>
    </location>
</feature>
<feature type="region of interest" description="Disordered" evidence="11">
    <location>
        <begin position="1305"/>
        <end position="1333"/>
    </location>
</feature>
<dbReference type="GO" id="GO:0000981">
    <property type="term" value="F:DNA-binding transcription factor activity, RNA polymerase II-specific"/>
    <property type="evidence" value="ECO:0007669"/>
    <property type="project" value="TreeGrafter"/>
</dbReference>
<evidence type="ECO:0000259" key="12">
    <source>
        <dbReference type="SMART" id="SM01372"/>
    </source>
</evidence>
<keyword evidence="6" id="KW-0010">Activator</keyword>
<proteinExistence type="inferred from homology"/>